<sequence>MTTKLFSILASVILMVGTNAASAAPTLLSSNQMDAVTAGGTVWVTATASASGYYPASSTQVGTVVTTGGSTGGYAVAWSFGSSGTNASTSGNATGNVIATTYSLSGTQSLHLGALSYSVTTAASY</sequence>
<evidence type="ECO:0000313" key="3">
    <source>
        <dbReference type="Proteomes" id="UP000195442"/>
    </source>
</evidence>
<protein>
    <submittedName>
        <fullName evidence="2">Uncharacterized protein</fullName>
    </submittedName>
</protein>
<dbReference type="RefSeq" id="WP_087146068.1">
    <property type="nucleotide sequence ID" value="NZ_FUKJ01000070.1"/>
</dbReference>
<accession>A0A1R4H2C0</accession>
<proteinExistence type="predicted"/>
<dbReference type="Proteomes" id="UP000195442">
    <property type="component" value="Unassembled WGS sequence"/>
</dbReference>
<feature type="chain" id="PRO_5012593842" evidence="1">
    <location>
        <begin position="24"/>
        <end position="125"/>
    </location>
</feature>
<feature type="signal peptide" evidence="1">
    <location>
        <begin position="1"/>
        <end position="23"/>
    </location>
</feature>
<reference evidence="3" key="1">
    <citation type="submission" date="2017-02" db="EMBL/GenBank/DDBJ databases">
        <authorList>
            <person name="Daims H."/>
        </authorList>
    </citation>
    <scope>NUCLEOTIDE SEQUENCE [LARGE SCALE GENOMIC DNA]</scope>
</reference>
<evidence type="ECO:0000313" key="2">
    <source>
        <dbReference type="EMBL" id="SJM90378.1"/>
    </source>
</evidence>
<dbReference type="AlphaFoldDB" id="A0A1R4H2C0"/>
<gene>
    <name evidence="2" type="ORF">CRENPOLYSF2_1610003</name>
</gene>
<organism evidence="2 3">
    <name type="scientific">Crenothrix polyspora</name>
    <dbReference type="NCBI Taxonomy" id="360316"/>
    <lineage>
        <taxon>Bacteria</taxon>
        <taxon>Pseudomonadati</taxon>
        <taxon>Pseudomonadota</taxon>
        <taxon>Gammaproteobacteria</taxon>
        <taxon>Methylococcales</taxon>
        <taxon>Crenotrichaceae</taxon>
        <taxon>Crenothrix</taxon>
    </lineage>
</organism>
<name>A0A1R4H2C0_9GAMM</name>
<keyword evidence="3" id="KW-1185">Reference proteome</keyword>
<evidence type="ECO:0000256" key="1">
    <source>
        <dbReference type="SAM" id="SignalP"/>
    </source>
</evidence>
<keyword evidence="1" id="KW-0732">Signal</keyword>
<dbReference type="EMBL" id="FUKJ01000070">
    <property type="protein sequence ID" value="SJM90378.1"/>
    <property type="molecule type" value="Genomic_DNA"/>
</dbReference>